<dbReference type="Gene3D" id="1.10.287.1490">
    <property type="match status" value="1"/>
</dbReference>
<feature type="compositionally biased region" description="Polar residues" evidence="2">
    <location>
        <begin position="524"/>
        <end position="533"/>
    </location>
</feature>
<reference evidence="3" key="1">
    <citation type="submission" date="2014-12" db="EMBL/GenBank/DDBJ databases">
        <title>Insight into the proteome of Arion vulgaris.</title>
        <authorList>
            <person name="Aradska J."/>
            <person name="Bulat T."/>
            <person name="Smidak R."/>
            <person name="Sarate P."/>
            <person name="Gangsoo J."/>
            <person name="Sialana F."/>
            <person name="Bilban M."/>
            <person name="Lubec G."/>
        </authorList>
    </citation>
    <scope>NUCLEOTIDE SEQUENCE</scope>
    <source>
        <tissue evidence="3">Skin</tissue>
    </source>
</reference>
<organism evidence="3">
    <name type="scientific">Arion vulgaris</name>
    <dbReference type="NCBI Taxonomy" id="1028688"/>
    <lineage>
        <taxon>Eukaryota</taxon>
        <taxon>Metazoa</taxon>
        <taxon>Spiralia</taxon>
        <taxon>Lophotrochozoa</taxon>
        <taxon>Mollusca</taxon>
        <taxon>Gastropoda</taxon>
        <taxon>Heterobranchia</taxon>
        <taxon>Euthyneura</taxon>
        <taxon>Panpulmonata</taxon>
        <taxon>Eupulmonata</taxon>
        <taxon>Stylommatophora</taxon>
        <taxon>Helicina</taxon>
        <taxon>Arionoidea</taxon>
        <taxon>Arionidae</taxon>
        <taxon>Arion</taxon>
    </lineage>
</organism>
<name>A0A0B6ZP32_9EUPU</name>
<feature type="compositionally biased region" description="Basic and acidic residues" evidence="2">
    <location>
        <begin position="343"/>
        <end position="353"/>
    </location>
</feature>
<gene>
    <name evidence="3" type="primary">ORF70832</name>
</gene>
<dbReference type="AlphaFoldDB" id="A0A0B6ZP32"/>
<keyword evidence="1" id="KW-0175">Coiled coil</keyword>
<feature type="region of interest" description="Disordered" evidence="2">
    <location>
        <begin position="343"/>
        <end position="369"/>
    </location>
</feature>
<evidence type="ECO:0000256" key="2">
    <source>
        <dbReference type="SAM" id="MobiDB-lite"/>
    </source>
</evidence>
<feature type="non-terminal residue" evidence="3">
    <location>
        <position position="1"/>
    </location>
</feature>
<dbReference type="EMBL" id="HACG01022741">
    <property type="protein sequence ID" value="CEK69606.1"/>
    <property type="molecule type" value="Transcribed_RNA"/>
</dbReference>
<dbReference type="SUPFAM" id="SSF57997">
    <property type="entry name" value="Tropomyosin"/>
    <property type="match status" value="1"/>
</dbReference>
<feature type="compositionally biased region" description="Polar residues" evidence="2">
    <location>
        <begin position="541"/>
        <end position="553"/>
    </location>
</feature>
<proteinExistence type="predicted"/>
<evidence type="ECO:0000256" key="1">
    <source>
        <dbReference type="SAM" id="Coils"/>
    </source>
</evidence>
<protein>
    <submittedName>
        <fullName evidence="3">Uncharacterized protein</fullName>
    </submittedName>
</protein>
<accession>A0A0B6ZP32</accession>
<feature type="coiled-coil region" evidence="1">
    <location>
        <begin position="2"/>
        <end position="330"/>
    </location>
</feature>
<evidence type="ECO:0000313" key="3">
    <source>
        <dbReference type="EMBL" id="CEK69606.1"/>
    </source>
</evidence>
<feature type="region of interest" description="Disordered" evidence="2">
    <location>
        <begin position="504"/>
        <end position="553"/>
    </location>
</feature>
<sequence length="553" mass="64823">DLEQLNAEINRKNVDLERIRQTIDRDRLEVDQLNAEKQNLDDRIVNLTRDHNLLDENCKTMDDKLNNMKRNLRIMDEKIDSTNSRLEELEGQLRVKERETEDAEIQREAMQREVSSLKQSIKEQKTELKALNESIQEAENKIRGIDHDARNTFHQRDQAKLKLERLNEQILQSSILFEEHSRHERAKYKELQGLLKSLTEREKEHQEARMTLNKTREEVEKEENRLNRLVSSANSDLEMVRTDLSKKQVELETIKMEYTELQKKSEELRHNEDKFAELSKTCRHLEQSLIDRNDEKTELAKALTASYEEVQRLRQESSQMHNKITQENANLGNSMRDLRTDLEQPKQEGKQVENRSSSIKASEPPSLTEKHLNQANSFEAEMSHIKKETAITKKEPVKFSDNKENKTLTVVRIIPRPGHTSLSSSRSFNEYDWRKDALREKLADERDNLRFHLQQQMLRHSQMVKSARLKSEETIDCLRWKLNNLQEVLFNTSPDVRTMQVLARARSRSGSPGYKIGLKHSRTRSPSPLNTSGHRSHLVQKRSQSFESIGSPV</sequence>